<dbReference type="GO" id="GO:1901135">
    <property type="term" value="P:carbohydrate derivative metabolic process"/>
    <property type="evidence" value="ECO:0007669"/>
    <property type="project" value="InterPro"/>
</dbReference>
<evidence type="ECO:0000259" key="2">
    <source>
        <dbReference type="PROSITE" id="PS51464"/>
    </source>
</evidence>
<protein>
    <recommendedName>
        <fullName evidence="2">SIS domain-containing protein</fullName>
    </recommendedName>
</protein>
<dbReference type="InterPro" id="IPR017552">
    <property type="entry name" value="PHI/rmpB"/>
</dbReference>
<dbReference type="Gene3D" id="3.40.50.10490">
    <property type="entry name" value="Glucose-6-phosphate isomerase like protein, domain 1"/>
    <property type="match status" value="1"/>
</dbReference>
<sequence length="131" mass="13776">MAASEEILSGARKAMTELDLEKVEKFIQLILDSKTKKIFVVGQGRSGFVGRSFALRLMNMGLTVYFLGETITPAAGKDDLILAISGSGTTKITLTASSTAKEIGAQVVAVTSYPESPLGNLADLIVPIGGR</sequence>
<gene>
    <name evidence="3" type="ORF">S01H1_76642</name>
</gene>
<dbReference type="PANTHER" id="PTHR43443:SF1">
    <property type="entry name" value="3-HEXULOSE-6-PHOSPHATE ISOMERASE"/>
    <property type="match status" value="1"/>
</dbReference>
<dbReference type="InterPro" id="IPR001347">
    <property type="entry name" value="SIS_dom"/>
</dbReference>
<dbReference type="GO" id="GO:0097367">
    <property type="term" value="F:carbohydrate derivative binding"/>
    <property type="evidence" value="ECO:0007669"/>
    <property type="project" value="InterPro"/>
</dbReference>
<comment type="similarity">
    <text evidence="1">Belongs to the SIS family. PHI subfamily.</text>
</comment>
<dbReference type="PROSITE" id="PS51464">
    <property type="entry name" value="SIS"/>
    <property type="match status" value="1"/>
</dbReference>
<dbReference type="GO" id="GO:0016853">
    <property type="term" value="F:isomerase activity"/>
    <property type="evidence" value="ECO:0007669"/>
    <property type="project" value="InterPro"/>
</dbReference>
<reference evidence="3" key="1">
    <citation type="journal article" date="2014" name="Front. Microbiol.">
        <title>High frequency of phylogenetically diverse reductive dehalogenase-homologous genes in deep subseafloor sedimentary metagenomes.</title>
        <authorList>
            <person name="Kawai M."/>
            <person name="Futagami T."/>
            <person name="Toyoda A."/>
            <person name="Takaki Y."/>
            <person name="Nishi S."/>
            <person name="Hori S."/>
            <person name="Arai W."/>
            <person name="Tsubouchi T."/>
            <person name="Morono Y."/>
            <person name="Uchiyama I."/>
            <person name="Ito T."/>
            <person name="Fujiyama A."/>
            <person name="Inagaki F."/>
            <person name="Takami H."/>
        </authorList>
    </citation>
    <scope>NUCLEOTIDE SEQUENCE</scope>
    <source>
        <strain evidence="3">Expedition CK06-06</strain>
    </source>
</reference>
<feature type="non-terminal residue" evidence="3">
    <location>
        <position position="131"/>
    </location>
</feature>
<dbReference type="InterPro" id="IPR046348">
    <property type="entry name" value="SIS_dom_sf"/>
</dbReference>
<dbReference type="SUPFAM" id="SSF53697">
    <property type="entry name" value="SIS domain"/>
    <property type="match status" value="1"/>
</dbReference>
<dbReference type="EMBL" id="BARS01051450">
    <property type="protein sequence ID" value="GAG45540.1"/>
    <property type="molecule type" value="Genomic_DNA"/>
</dbReference>
<dbReference type="Pfam" id="PF01380">
    <property type="entry name" value="SIS"/>
    <property type="match status" value="1"/>
</dbReference>
<proteinExistence type="inferred from homology"/>
<evidence type="ECO:0000256" key="1">
    <source>
        <dbReference type="ARBA" id="ARBA00009235"/>
    </source>
</evidence>
<feature type="domain" description="SIS" evidence="2">
    <location>
        <begin position="26"/>
        <end position="131"/>
    </location>
</feature>
<comment type="caution">
    <text evidence="3">The sequence shown here is derived from an EMBL/GenBank/DDBJ whole genome shotgun (WGS) entry which is preliminary data.</text>
</comment>
<dbReference type="AlphaFoldDB" id="X0XQL3"/>
<organism evidence="3">
    <name type="scientific">marine sediment metagenome</name>
    <dbReference type="NCBI Taxonomy" id="412755"/>
    <lineage>
        <taxon>unclassified sequences</taxon>
        <taxon>metagenomes</taxon>
        <taxon>ecological metagenomes</taxon>
    </lineage>
</organism>
<accession>X0XQL3</accession>
<dbReference type="PANTHER" id="PTHR43443">
    <property type="entry name" value="3-HEXULOSE-6-PHOSPHATE ISOMERASE"/>
    <property type="match status" value="1"/>
</dbReference>
<evidence type="ECO:0000313" key="3">
    <source>
        <dbReference type="EMBL" id="GAG45540.1"/>
    </source>
</evidence>
<name>X0XQL3_9ZZZZ</name>